<dbReference type="RefSeq" id="XP_020915425.1">
    <property type="nucleotide sequence ID" value="XM_021059766.2"/>
</dbReference>
<feature type="region of interest" description="Disordered" evidence="1">
    <location>
        <begin position="1"/>
        <end position="31"/>
    </location>
</feature>
<feature type="region of interest" description="Disordered" evidence="1">
    <location>
        <begin position="100"/>
        <end position="152"/>
    </location>
</feature>
<protein>
    <submittedName>
        <fullName evidence="2">Uncharacterized protein</fullName>
    </submittedName>
</protein>
<sequence>MSGVHRKVSRSLADASAAISPGTGSHAHFKQPENELKQKLDALDTSFKISNKKISSETRELRQILFDLQRDLRASKSANQYVPSSFEEQGQAKRQRRITVALGNRELSPRDDDTIKSSSPETMEGLQSKGSKATPTKRQRKVSGASPRQPKILVQEEDVLKSENIGGRLINEKETDLGTEGVMVTVEPNEGLTNAENCMSLKQEVQQTQANKQHGEAYDGESEIFSRAERIPMNLTLDPKASESKKESNITDDSQGRVRKTSHSGVFSYSSSSSDTKTFDRLKPSPTGSTYGLTYSKHFNEERKRSLSDSDASYRDTFKGRFMTQSLPEKLKDQCRIDLRPQESQKRTRRVTVSGPPPMGARRLIDIADIPVTPFHPGPIRKKSTGRGPTGGLPKRRGTEKEDSSAEVFDDNEITRDKYNLTVGRSQEAKQRRYSSVYKPTSSSLPPLKEETHNAARQAEAAKQWENLDQCRYLRKGNEVLSIEDIFRKD</sequence>
<accession>A0A913Y6B7</accession>
<name>A0A913Y6B7_EXADI</name>
<evidence type="ECO:0000313" key="2">
    <source>
        <dbReference type="EnsemblMetazoa" id="XP_020915425.1"/>
    </source>
</evidence>
<dbReference type="KEGG" id="epa:110252910"/>
<organism evidence="2 3">
    <name type="scientific">Exaiptasia diaphana</name>
    <name type="common">Tropical sea anemone</name>
    <name type="synonym">Aiptasia pulchella</name>
    <dbReference type="NCBI Taxonomy" id="2652724"/>
    <lineage>
        <taxon>Eukaryota</taxon>
        <taxon>Metazoa</taxon>
        <taxon>Cnidaria</taxon>
        <taxon>Anthozoa</taxon>
        <taxon>Hexacorallia</taxon>
        <taxon>Actiniaria</taxon>
        <taxon>Aiptasiidae</taxon>
        <taxon>Exaiptasia</taxon>
    </lineage>
</organism>
<dbReference type="GeneID" id="110252910"/>
<dbReference type="Proteomes" id="UP000887567">
    <property type="component" value="Unplaced"/>
</dbReference>
<dbReference type="EnsemblMetazoa" id="XM_021059766.2">
    <property type="protein sequence ID" value="XP_020915425.1"/>
    <property type="gene ID" value="LOC110252910"/>
</dbReference>
<dbReference type="AlphaFoldDB" id="A0A913Y6B7"/>
<evidence type="ECO:0000256" key="1">
    <source>
        <dbReference type="SAM" id="MobiDB-lite"/>
    </source>
</evidence>
<reference evidence="2" key="1">
    <citation type="submission" date="2022-11" db="UniProtKB">
        <authorList>
            <consortium name="EnsemblMetazoa"/>
        </authorList>
    </citation>
    <scope>IDENTIFICATION</scope>
</reference>
<feature type="compositionally biased region" description="Basic and acidic residues" evidence="1">
    <location>
        <begin position="240"/>
        <end position="249"/>
    </location>
</feature>
<dbReference type="OrthoDB" id="5959730at2759"/>
<keyword evidence="3" id="KW-1185">Reference proteome</keyword>
<feature type="region of interest" description="Disordered" evidence="1">
    <location>
        <begin position="237"/>
        <end position="294"/>
    </location>
</feature>
<feature type="region of interest" description="Disordered" evidence="1">
    <location>
        <begin position="371"/>
        <end position="461"/>
    </location>
</feature>
<evidence type="ECO:0000313" key="3">
    <source>
        <dbReference type="Proteomes" id="UP000887567"/>
    </source>
</evidence>
<proteinExistence type="predicted"/>
<feature type="compositionally biased region" description="Low complexity" evidence="1">
    <location>
        <begin position="263"/>
        <end position="274"/>
    </location>
</feature>
<feature type="region of interest" description="Disordered" evidence="1">
    <location>
        <begin position="342"/>
        <end position="361"/>
    </location>
</feature>